<name>A0AA41U2D5_9ACTN</name>
<evidence type="ECO:0000256" key="2">
    <source>
        <dbReference type="SAM" id="Phobius"/>
    </source>
</evidence>
<reference evidence="3" key="1">
    <citation type="submission" date="2022-01" db="EMBL/GenBank/DDBJ databases">
        <title>Genome-Based Taxonomic Classification of the Phylum Actinobacteria.</title>
        <authorList>
            <person name="Gao Y."/>
        </authorList>
    </citation>
    <scope>NUCLEOTIDE SEQUENCE</scope>
    <source>
        <strain evidence="3">KLBMP 8922</strain>
    </source>
</reference>
<dbReference type="Proteomes" id="UP001165378">
    <property type="component" value="Unassembled WGS sequence"/>
</dbReference>
<keyword evidence="2" id="KW-0472">Membrane</keyword>
<feature type="region of interest" description="Disordered" evidence="1">
    <location>
        <begin position="165"/>
        <end position="195"/>
    </location>
</feature>
<evidence type="ECO:0000256" key="1">
    <source>
        <dbReference type="SAM" id="MobiDB-lite"/>
    </source>
</evidence>
<protein>
    <recommendedName>
        <fullName evidence="5">LPXTG cell wall anchor domain-containing protein</fullName>
    </recommendedName>
</protein>
<evidence type="ECO:0000313" key="3">
    <source>
        <dbReference type="EMBL" id="MCF2530565.1"/>
    </source>
</evidence>
<feature type="transmembrane region" description="Helical" evidence="2">
    <location>
        <begin position="204"/>
        <end position="225"/>
    </location>
</feature>
<dbReference type="EMBL" id="JAKFHA010000017">
    <property type="protein sequence ID" value="MCF2530565.1"/>
    <property type="molecule type" value="Genomic_DNA"/>
</dbReference>
<evidence type="ECO:0008006" key="5">
    <source>
        <dbReference type="Google" id="ProtNLM"/>
    </source>
</evidence>
<keyword evidence="2" id="KW-1133">Transmembrane helix</keyword>
<keyword evidence="4" id="KW-1185">Reference proteome</keyword>
<dbReference type="AlphaFoldDB" id="A0AA41U2D5"/>
<keyword evidence="2" id="KW-0812">Transmembrane</keyword>
<proteinExistence type="predicted"/>
<dbReference type="RefSeq" id="WP_235055233.1">
    <property type="nucleotide sequence ID" value="NZ_JAKFHA010000017.1"/>
</dbReference>
<feature type="compositionally biased region" description="Gly residues" evidence="1">
    <location>
        <begin position="171"/>
        <end position="185"/>
    </location>
</feature>
<sequence>MRSYGVGISRKITFDANGVGTIPFTVSNTTNKTQPARDVYAFSTNKLQILAVPGCVSAPAIGEGWRDSYRCTLPSLKPGESRSWNAQVRYLPALERGAGSGGGQAGRAAPARLPVIEEIDVSTFCVIVVPAGAKNLSVVLGQDGPLRFVFGSSNDPNVISFTVTPKATSAGGTGGNGGTGSGSNGGNDPVTPTALPKTGAAPSILSMAGGALGLLILGFGLVGAARLRAQAQVLREASEGSTA</sequence>
<comment type="caution">
    <text evidence="3">The sequence shown here is derived from an EMBL/GenBank/DDBJ whole genome shotgun (WGS) entry which is preliminary data.</text>
</comment>
<accession>A0AA41U2D5</accession>
<organism evidence="3 4">
    <name type="scientific">Yinghuangia soli</name>
    <dbReference type="NCBI Taxonomy" id="2908204"/>
    <lineage>
        <taxon>Bacteria</taxon>
        <taxon>Bacillati</taxon>
        <taxon>Actinomycetota</taxon>
        <taxon>Actinomycetes</taxon>
        <taxon>Kitasatosporales</taxon>
        <taxon>Streptomycetaceae</taxon>
        <taxon>Yinghuangia</taxon>
    </lineage>
</organism>
<evidence type="ECO:0000313" key="4">
    <source>
        <dbReference type="Proteomes" id="UP001165378"/>
    </source>
</evidence>
<gene>
    <name evidence="3" type="ORF">LZ495_25550</name>
</gene>